<dbReference type="EMBL" id="WAAU01000003">
    <property type="protein sequence ID" value="KAB1160386.1"/>
    <property type="molecule type" value="Genomic_DNA"/>
</dbReference>
<protein>
    <submittedName>
        <fullName evidence="2">Aldo/keto reductase</fullName>
    </submittedName>
</protein>
<proteinExistence type="predicted"/>
<dbReference type="Pfam" id="PF00248">
    <property type="entry name" value="Aldo_ket_red"/>
    <property type="match status" value="1"/>
</dbReference>
<comment type="caution">
    <text evidence="2">The sequence shown here is derived from an EMBL/GenBank/DDBJ whole genome shotgun (WGS) entry which is preliminary data.</text>
</comment>
<dbReference type="OrthoDB" id="9773828at2"/>
<dbReference type="GO" id="GO:0016491">
    <property type="term" value="F:oxidoreductase activity"/>
    <property type="evidence" value="ECO:0007669"/>
    <property type="project" value="InterPro"/>
</dbReference>
<evidence type="ECO:0000259" key="1">
    <source>
        <dbReference type="Pfam" id="PF00248"/>
    </source>
</evidence>
<dbReference type="Gene3D" id="3.20.20.100">
    <property type="entry name" value="NADP-dependent oxidoreductase domain"/>
    <property type="match status" value="1"/>
</dbReference>
<dbReference type="AlphaFoldDB" id="A0A7J5ARX2"/>
<dbReference type="InterPro" id="IPR023210">
    <property type="entry name" value="NADP_OxRdtase_dom"/>
</dbReference>
<dbReference type="InterPro" id="IPR036812">
    <property type="entry name" value="NAD(P)_OxRdtase_dom_sf"/>
</dbReference>
<dbReference type="InterPro" id="IPR020471">
    <property type="entry name" value="AKR"/>
</dbReference>
<dbReference type="PANTHER" id="PTHR43364">
    <property type="entry name" value="NADH-SPECIFIC METHYLGLYOXAL REDUCTASE-RELATED"/>
    <property type="match status" value="1"/>
</dbReference>
<organism evidence="2 3">
    <name type="scientific">Tenacibaculum aiptasiae</name>
    <dbReference type="NCBI Taxonomy" id="426481"/>
    <lineage>
        <taxon>Bacteria</taxon>
        <taxon>Pseudomonadati</taxon>
        <taxon>Bacteroidota</taxon>
        <taxon>Flavobacteriia</taxon>
        <taxon>Flavobacteriales</taxon>
        <taxon>Flavobacteriaceae</taxon>
        <taxon>Tenacibaculum</taxon>
    </lineage>
</organism>
<accession>A0A7J5ARX2</accession>
<dbReference type="InterPro" id="IPR050523">
    <property type="entry name" value="AKR_Detox_Biosynth"/>
</dbReference>
<keyword evidence="3" id="KW-1185">Reference proteome</keyword>
<name>A0A7J5ARX2_9FLAO</name>
<reference evidence="2 3" key="1">
    <citation type="submission" date="2019-09" db="EMBL/GenBank/DDBJ databases">
        <authorList>
            <person name="Cao W.R."/>
        </authorList>
    </citation>
    <scope>NUCLEOTIDE SEQUENCE [LARGE SCALE GENOMIC DNA]</scope>
    <source>
        <strain evidence="3">a4</strain>
    </source>
</reference>
<dbReference type="PANTHER" id="PTHR43364:SF1">
    <property type="entry name" value="OXIDOREDUCTASE YDHF"/>
    <property type="match status" value="1"/>
</dbReference>
<feature type="domain" description="NADP-dependent oxidoreductase" evidence="1">
    <location>
        <begin position="6"/>
        <end position="275"/>
    </location>
</feature>
<evidence type="ECO:0000313" key="3">
    <source>
        <dbReference type="Proteomes" id="UP000467305"/>
    </source>
</evidence>
<dbReference type="Proteomes" id="UP000467305">
    <property type="component" value="Unassembled WGS sequence"/>
</dbReference>
<dbReference type="SUPFAM" id="SSF51430">
    <property type="entry name" value="NAD(P)-linked oxidoreductase"/>
    <property type="match status" value="1"/>
</dbReference>
<dbReference type="CDD" id="cd19092">
    <property type="entry name" value="AKR_BsYcsN_EcYdhF-like"/>
    <property type="match status" value="1"/>
</dbReference>
<evidence type="ECO:0000313" key="2">
    <source>
        <dbReference type="EMBL" id="KAB1160386.1"/>
    </source>
</evidence>
<gene>
    <name evidence="2" type="ORF">F7018_00490</name>
</gene>
<dbReference type="RefSeq" id="WP_150898015.1">
    <property type="nucleotide sequence ID" value="NZ_WAAU01000003.1"/>
</dbReference>
<dbReference type="PRINTS" id="PR00069">
    <property type="entry name" value="ALDKETRDTASE"/>
</dbReference>
<sequence>MSNYSELIAGCMTWGIWGKNLNTQEMSTLIHTCLENDITTFDHADIYGDYTTEADFGKAFIESKVNRNQIQLISKCGIQYVGKTRNNRVKYYDYSKEYIIWSVEQSLKNLQTEYLDLLLLHRPSPLMQADEIYEAIDQLKKQGKIIDFGVSNFTPSQTDLINKKNSITVNQIEVSLTQFSSMLDGSLDHMQTHNVKPMAWSPLGSYFKEHSDQNERIKTELVHLCKKYNATESQLLLAWLYKHPAKITPVIGTTNIQRIKEAIKAQFIKLETEDWFSLLVASQGHKVP</sequence>
<dbReference type="GO" id="GO:0005829">
    <property type="term" value="C:cytosol"/>
    <property type="evidence" value="ECO:0007669"/>
    <property type="project" value="TreeGrafter"/>
</dbReference>